<dbReference type="AlphaFoldDB" id="A0A927ICN5"/>
<dbReference type="EMBL" id="JACXYU010000004">
    <property type="protein sequence ID" value="MBD3932070.1"/>
    <property type="molecule type" value="Genomic_DNA"/>
</dbReference>
<keyword evidence="1" id="KW-0472">Membrane</keyword>
<keyword evidence="1" id="KW-1133">Transmembrane helix</keyword>
<feature type="transmembrane region" description="Helical" evidence="1">
    <location>
        <begin position="55"/>
        <end position="74"/>
    </location>
</feature>
<dbReference type="RefSeq" id="WP_191209369.1">
    <property type="nucleotide sequence ID" value="NZ_BAABKL010000050.1"/>
</dbReference>
<sequence>MLQQTMNGIPAGAHTVLAAPGGVVTTAETYGKAILAITVILALVTAFFSESQRKWVVVGSIVLIGGFTFMIVGAPEETLGDIGGFIKTNVWDPMLGTGEAV</sequence>
<keyword evidence="3" id="KW-1185">Reference proteome</keyword>
<dbReference type="Proteomes" id="UP000632289">
    <property type="component" value="Unassembled WGS sequence"/>
</dbReference>
<gene>
    <name evidence="2" type="ORF">IF129_10950</name>
</gene>
<protein>
    <submittedName>
        <fullName evidence="2">Uncharacterized protein</fullName>
    </submittedName>
</protein>
<keyword evidence="1" id="KW-0812">Transmembrane</keyword>
<organism evidence="2 3">
    <name type="scientific">Streptomyces chumphonensis</name>
    <dbReference type="NCBI Taxonomy" id="1214925"/>
    <lineage>
        <taxon>Bacteria</taxon>
        <taxon>Bacillati</taxon>
        <taxon>Actinomycetota</taxon>
        <taxon>Actinomycetes</taxon>
        <taxon>Kitasatosporales</taxon>
        <taxon>Streptomycetaceae</taxon>
        <taxon>Streptomyces</taxon>
    </lineage>
</organism>
<accession>A0A927ICN5</accession>
<evidence type="ECO:0000313" key="3">
    <source>
        <dbReference type="Proteomes" id="UP000632289"/>
    </source>
</evidence>
<evidence type="ECO:0000313" key="2">
    <source>
        <dbReference type="EMBL" id="MBD3932070.1"/>
    </source>
</evidence>
<proteinExistence type="predicted"/>
<comment type="caution">
    <text evidence="2">The sequence shown here is derived from an EMBL/GenBank/DDBJ whole genome shotgun (WGS) entry which is preliminary data.</text>
</comment>
<reference evidence="2" key="1">
    <citation type="submission" date="2020-09" db="EMBL/GenBank/DDBJ databases">
        <title>Secondary metabolite and genome analysis of marine Streptomyces chumphonensis KK1-2T.</title>
        <authorList>
            <person name="Phongsopitanun W."/>
            <person name="Kanchanasin P."/>
            <person name="Pittayakhajonwut P."/>
            <person name="Suwanborirux K."/>
            <person name="Tanasupawat S."/>
        </authorList>
    </citation>
    <scope>NUCLEOTIDE SEQUENCE</scope>
    <source>
        <strain evidence="2">KK1-2</strain>
    </source>
</reference>
<name>A0A927ICN5_9ACTN</name>
<feature type="transmembrane region" description="Helical" evidence="1">
    <location>
        <begin position="30"/>
        <end position="48"/>
    </location>
</feature>
<evidence type="ECO:0000256" key="1">
    <source>
        <dbReference type="SAM" id="Phobius"/>
    </source>
</evidence>